<accession>A0ABD3HW19</accession>
<proteinExistence type="predicted"/>
<reference evidence="2 3" key="1">
    <citation type="submission" date="2024-09" db="EMBL/GenBank/DDBJ databases">
        <title>Chromosome-scale assembly of Riccia sorocarpa.</title>
        <authorList>
            <person name="Paukszto L."/>
        </authorList>
    </citation>
    <scope>NUCLEOTIDE SEQUENCE [LARGE SCALE GENOMIC DNA]</scope>
    <source>
        <strain evidence="2">LP-2024</strain>
        <tissue evidence="2">Aerial parts of the thallus</tissue>
    </source>
</reference>
<evidence type="ECO:0000313" key="3">
    <source>
        <dbReference type="Proteomes" id="UP001633002"/>
    </source>
</evidence>
<evidence type="ECO:0000313" key="2">
    <source>
        <dbReference type="EMBL" id="KAL3694295.1"/>
    </source>
</evidence>
<sequence>MDVLETIRMAQNHGQEKYLWLEDSEVSRTSLELRVRIETQLELNDKRRRVKVLNAESCEKSHASGNGSEATEAIFMYTLPNNIMKDGLAALLGEAGAIRISRLAAALLVGAR</sequence>
<dbReference type="Proteomes" id="UP001633002">
    <property type="component" value="Unassembled WGS sequence"/>
</dbReference>
<evidence type="ECO:0000313" key="1">
    <source>
        <dbReference type="EMBL" id="KAL3687136.1"/>
    </source>
</evidence>
<name>A0ABD3HW19_9MARC</name>
<dbReference type="AlphaFoldDB" id="A0ABD3HW19"/>
<protein>
    <submittedName>
        <fullName evidence="2">Uncharacterized protein</fullName>
    </submittedName>
</protein>
<organism evidence="2 3">
    <name type="scientific">Riccia sorocarpa</name>
    <dbReference type="NCBI Taxonomy" id="122646"/>
    <lineage>
        <taxon>Eukaryota</taxon>
        <taxon>Viridiplantae</taxon>
        <taxon>Streptophyta</taxon>
        <taxon>Embryophyta</taxon>
        <taxon>Marchantiophyta</taxon>
        <taxon>Marchantiopsida</taxon>
        <taxon>Marchantiidae</taxon>
        <taxon>Marchantiales</taxon>
        <taxon>Ricciaceae</taxon>
        <taxon>Riccia</taxon>
    </lineage>
</organism>
<keyword evidence="3" id="KW-1185">Reference proteome</keyword>
<gene>
    <name evidence="2" type="ORF">R1sor_007946</name>
    <name evidence="1" type="ORF">R1sor_013445</name>
</gene>
<dbReference type="EMBL" id="JBJQOH010000004">
    <property type="protein sequence ID" value="KAL3687136.1"/>
    <property type="molecule type" value="Genomic_DNA"/>
</dbReference>
<dbReference type="EMBL" id="JBJQOH010000003">
    <property type="protein sequence ID" value="KAL3694295.1"/>
    <property type="molecule type" value="Genomic_DNA"/>
</dbReference>
<comment type="caution">
    <text evidence="2">The sequence shown here is derived from an EMBL/GenBank/DDBJ whole genome shotgun (WGS) entry which is preliminary data.</text>
</comment>